<dbReference type="RefSeq" id="WP_091354378.1">
    <property type="nucleotide sequence ID" value="NZ_SMZX01000002.1"/>
</dbReference>
<feature type="transmembrane region" description="Helical" evidence="1">
    <location>
        <begin position="57"/>
        <end position="78"/>
    </location>
</feature>
<proteinExistence type="predicted"/>
<dbReference type="Proteomes" id="UP000295633">
    <property type="component" value="Unassembled WGS sequence"/>
</dbReference>
<comment type="caution">
    <text evidence="2">The sequence shown here is derived from an EMBL/GenBank/DDBJ whole genome shotgun (WGS) entry which is preliminary data.</text>
</comment>
<evidence type="ECO:0000313" key="2">
    <source>
        <dbReference type="EMBL" id="TDL43743.1"/>
    </source>
</evidence>
<reference evidence="2 3" key="1">
    <citation type="submission" date="2019-03" db="EMBL/GenBank/DDBJ databases">
        <title>Genome Sequencing and Assembly of Various Microbes Isolated from Partially Reclaimed Soil and Acid Mine Drainage (AMD) Site.</title>
        <authorList>
            <person name="Steinbock B."/>
            <person name="Bechtold R."/>
            <person name="Sevigny J.L."/>
            <person name="Thomas D."/>
            <person name="Cuthill L.R."/>
            <person name="Aveiro Johannsen E.J."/>
            <person name="Thomas K."/>
            <person name="Ghosh A."/>
        </authorList>
    </citation>
    <scope>NUCLEOTIDE SEQUENCE [LARGE SCALE GENOMIC DNA]</scope>
    <source>
        <strain evidence="2 3">F-B2</strain>
    </source>
</reference>
<dbReference type="EMBL" id="SMZX01000002">
    <property type="protein sequence ID" value="TDL43743.1"/>
    <property type="molecule type" value="Genomic_DNA"/>
</dbReference>
<keyword evidence="1" id="KW-0472">Membrane</keyword>
<sequence>MLVVLALVFGAIAGAAAHYALPLRSMRGASVGPILGALLGTGTWTALTWAGMGPDSGWIWLLSIVVPVIVVPIALLVVSRLRAARDARTQRELGIA</sequence>
<organism evidence="2 3">
    <name type="scientific">Microbacterium oleivorans</name>
    <dbReference type="NCBI Taxonomy" id="273677"/>
    <lineage>
        <taxon>Bacteria</taxon>
        <taxon>Bacillati</taxon>
        <taxon>Actinomycetota</taxon>
        <taxon>Actinomycetes</taxon>
        <taxon>Micrococcales</taxon>
        <taxon>Microbacteriaceae</taxon>
        <taxon>Microbacterium</taxon>
    </lineage>
</organism>
<keyword evidence="1" id="KW-1133">Transmembrane helix</keyword>
<name>A0A4R5YFJ3_9MICO</name>
<protein>
    <submittedName>
        <fullName evidence="2">Uncharacterized protein</fullName>
    </submittedName>
</protein>
<evidence type="ECO:0000256" key="1">
    <source>
        <dbReference type="SAM" id="Phobius"/>
    </source>
</evidence>
<gene>
    <name evidence="2" type="ORF">E2R54_11130</name>
</gene>
<dbReference type="AlphaFoldDB" id="A0A4R5YFJ3"/>
<evidence type="ECO:0000313" key="3">
    <source>
        <dbReference type="Proteomes" id="UP000295633"/>
    </source>
</evidence>
<accession>A0A4R5YFJ3</accession>
<keyword evidence="1" id="KW-0812">Transmembrane</keyword>